<organism evidence="5 6">
    <name type="scientific">Gemmobacter aquatilis</name>
    <dbReference type="NCBI Taxonomy" id="933059"/>
    <lineage>
        <taxon>Bacteria</taxon>
        <taxon>Pseudomonadati</taxon>
        <taxon>Pseudomonadota</taxon>
        <taxon>Alphaproteobacteria</taxon>
        <taxon>Rhodobacterales</taxon>
        <taxon>Paracoccaceae</taxon>
        <taxon>Gemmobacter</taxon>
    </lineage>
</organism>
<dbReference type="PRINTS" id="PR00035">
    <property type="entry name" value="HTHGNTR"/>
</dbReference>
<dbReference type="SMART" id="SM00345">
    <property type="entry name" value="HTH_GNTR"/>
    <property type="match status" value="1"/>
</dbReference>
<feature type="domain" description="HTH gntR-type" evidence="4">
    <location>
        <begin position="22"/>
        <end position="90"/>
    </location>
</feature>
<dbReference type="SUPFAM" id="SSF46785">
    <property type="entry name" value="Winged helix' DNA-binding domain"/>
    <property type="match status" value="1"/>
</dbReference>
<dbReference type="GO" id="GO:0003677">
    <property type="term" value="F:DNA binding"/>
    <property type="evidence" value="ECO:0007669"/>
    <property type="project" value="UniProtKB-KW"/>
</dbReference>
<dbReference type="InterPro" id="IPR036390">
    <property type="entry name" value="WH_DNA-bd_sf"/>
</dbReference>
<reference evidence="5 6" key="1">
    <citation type="submission" date="2016-10" db="EMBL/GenBank/DDBJ databases">
        <authorList>
            <person name="de Groot N.N."/>
        </authorList>
    </citation>
    <scope>NUCLEOTIDE SEQUENCE [LARGE SCALE GENOMIC DNA]</scope>
    <source>
        <strain evidence="5 6">DSM 3857</strain>
    </source>
</reference>
<evidence type="ECO:0000256" key="1">
    <source>
        <dbReference type="ARBA" id="ARBA00023015"/>
    </source>
</evidence>
<dbReference type="EMBL" id="FOCE01000001">
    <property type="protein sequence ID" value="SEM39073.1"/>
    <property type="molecule type" value="Genomic_DNA"/>
</dbReference>
<dbReference type="Proteomes" id="UP000198761">
    <property type="component" value="Unassembled WGS sequence"/>
</dbReference>
<evidence type="ECO:0000313" key="6">
    <source>
        <dbReference type="Proteomes" id="UP000198761"/>
    </source>
</evidence>
<dbReference type="Pfam" id="PF07702">
    <property type="entry name" value="UTRA"/>
    <property type="match status" value="1"/>
</dbReference>
<evidence type="ECO:0000313" key="5">
    <source>
        <dbReference type="EMBL" id="SEM39073.1"/>
    </source>
</evidence>
<name>A0A1H7XZC7_9RHOB</name>
<dbReference type="InterPro" id="IPR050679">
    <property type="entry name" value="Bact_HTH_transcr_reg"/>
</dbReference>
<dbReference type="PANTHER" id="PTHR44846:SF1">
    <property type="entry name" value="MANNOSYL-D-GLYCERATE TRANSPORT_METABOLISM SYSTEM REPRESSOR MNGR-RELATED"/>
    <property type="match status" value="1"/>
</dbReference>
<accession>A0A1H7XZC7</accession>
<dbReference type="Gene3D" id="1.10.10.10">
    <property type="entry name" value="Winged helix-like DNA-binding domain superfamily/Winged helix DNA-binding domain"/>
    <property type="match status" value="1"/>
</dbReference>
<dbReference type="PANTHER" id="PTHR44846">
    <property type="entry name" value="MANNOSYL-D-GLYCERATE TRANSPORT/METABOLISM SYSTEM REPRESSOR MNGR-RELATED"/>
    <property type="match status" value="1"/>
</dbReference>
<evidence type="ECO:0000259" key="4">
    <source>
        <dbReference type="PROSITE" id="PS50949"/>
    </source>
</evidence>
<dbReference type="CDD" id="cd07377">
    <property type="entry name" value="WHTH_GntR"/>
    <property type="match status" value="1"/>
</dbReference>
<dbReference type="SMART" id="SM00866">
    <property type="entry name" value="UTRA"/>
    <property type="match status" value="1"/>
</dbReference>
<dbReference type="STRING" id="933059.SAMN04488103_1019"/>
<sequence length="259" mass="29116">MREATSDALDRRLKPTRRDTAAPLWSQVKASLTALIREDRLVEHSRLPSESELCARFGVSRTVVREAMAQLVNERLVYRLQGKGAFVAGRREEQDFVGTTVGFSGELADKHKEVTRRVLRQEVGEPTTRIAMLMRLDAPTRLVFIDRVQSVEGVPRMIVRWAMLESLVPGLQDIPMQNRSLYETIGRQYGVRLVKADRWIEAVGADPTDAELLAVPVGTPMLSIESVAQNPSGQIIEYYTARYLTDRSRLHFAVSSPGL</sequence>
<proteinExistence type="predicted"/>
<keyword evidence="6" id="KW-1185">Reference proteome</keyword>
<keyword evidence="1" id="KW-0805">Transcription regulation</keyword>
<dbReference type="AlphaFoldDB" id="A0A1H7XZC7"/>
<dbReference type="InterPro" id="IPR011663">
    <property type="entry name" value="UTRA"/>
</dbReference>
<dbReference type="InterPro" id="IPR028978">
    <property type="entry name" value="Chorismate_lyase_/UTRA_dom_sf"/>
</dbReference>
<dbReference type="InterPro" id="IPR000524">
    <property type="entry name" value="Tscrpt_reg_HTH_GntR"/>
</dbReference>
<dbReference type="RefSeq" id="WP_091296938.1">
    <property type="nucleotide sequence ID" value="NZ_FOCE01000001.1"/>
</dbReference>
<dbReference type="SUPFAM" id="SSF64288">
    <property type="entry name" value="Chorismate lyase-like"/>
    <property type="match status" value="1"/>
</dbReference>
<evidence type="ECO:0000256" key="2">
    <source>
        <dbReference type="ARBA" id="ARBA00023125"/>
    </source>
</evidence>
<evidence type="ECO:0000256" key="3">
    <source>
        <dbReference type="ARBA" id="ARBA00023163"/>
    </source>
</evidence>
<keyword evidence="2" id="KW-0238">DNA-binding</keyword>
<dbReference type="Gene3D" id="3.40.1410.10">
    <property type="entry name" value="Chorismate lyase-like"/>
    <property type="match status" value="1"/>
</dbReference>
<dbReference type="OrthoDB" id="9800645at2"/>
<dbReference type="GO" id="GO:0045892">
    <property type="term" value="P:negative regulation of DNA-templated transcription"/>
    <property type="evidence" value="ECO:0007669"/>
    <property type="project" value="TreeGrafter"/>
</dbReference>
<keyword evidence="3" id="KW-0804">Transcription</keyword>
<dbReference type="GO" id="GO:0003700">
    <property type="term" value="F:DNA-binding transcription factor activity"/>
    <property type="evidence" value="ECO:0007669"/>
    <property type="project" value="InterPro"/>
</dbReference>
<dbReference type="PROSITE" id="PS50949">
    <property type="entry name" value="HTH_GNTR"/>
    <property type="match status" value="1"/>
</dbReference>
<protein>
    <submittedName>
        <fullName evidence="5">GntR family transcriptional regulator</fullName>
    </submittedName>
</protein>
<dbReference type="Pfam" id="PF00392">
    <property type="entry name" value="GntR"/>
    <property type="match status" value="1"/>
</dbReference>
<dbReference type="InterPro" id="IPR036388">
    <property type="entry name" value="WH-like_DNA-bd_sf"/>
</dbReference>
<gene>
    <name evidence="5" type="ORF">SAMN04488103_1019</name>
</gene>